<comment type="caution">
    <text evidence="3">The sequence shown here is derived from an EMBL/GenBank/DDBJ whole genome shotgun (WGS) entry which is preliminary data.</text>
</comment>
<protein>
    <recommendedName>
        <fullName evidence="5">Htaa protein</fullName>
    </recommendedName>
</protein>
<feature type="chain" id="PRO_5020612606" description="Htaa protein" evidence="2">
    <location>
        <begin position="22"/>
        <end position="324"/>
    </location>
</feature>
<dbReference type="Proteomes" id="UP000295680">
    <property type="component" value="Unassembled WGS sequence"/>
</dbReference>
<dbReference type="RefSeq" id="WP_132119058.1">
    <property type="nucleotide sequence ID" value="NZ_SLWS01000005.1"/>
</dbReference>
<keyword evidence="2" id="KW-0732">Signal</keyword>
<evidence type="ECO:0008006" key="5">
    <source>
        <dbReference type="Google" id="ProtNLM"/>
    </source>
</evidence>
<evidence type="ECO:0000256" key="1">
    <source>
        <dbReference type="SAM" id="MobiDB-lite"/>
    </source>
</evidence>
<gene>
    <name evidence="3" type="ORF">EV192_105427</name>
</gene>
<reference evidence="3 4" key="1">
    <citation type="submission" date="2019-03" db="EMBL/GenBank/DDBJ databases">
        <title>Genomic Encyclopedia of Type Strains, Phase IV (KMG-IV): sequencing the most valuable type-strain genomes for metagenomic binning, comparative biology and taxonomic classification.</title>
        <authorList>
            <person name="Goeker M."/>
        </authorList>
    </citation>
    <scope>NUCLEOTIDE SEQUENCE [LARGE SCALE GENOMIC DNA]</scope>
    <source>
        <strain evidence="3 4">DSM 45934</strain>
    </source>
</reference>
<keyword evidence="4" id="KW-1185">Reference proteome</keyword>
<accession>A0A4V2S734</accession>
<feature type="region of interest" description="Disordered" evidence="1">
    <location>
        <begin position="153"/>
        <end position="207"/>
    </location>
</feature>
<evidence type="ECO:0000313" key="3">
    <source>
        <dbReference type="EMBL" id="TCO58360.1"/>
    </source>
</evidence>
<proteinExistence type="predicted"/>
<name>A0A4V2S734_9PSEU</name>
<organism evidence="3 4">
    <name type="scientific">Actinocrispum wychmicini</name>
    <dbReference type="NCBI Taxonomy" id="1213861"/>
    <lineage>
        <taxon>Bacteria</taxon>
        <taxon>Bacillati</taxon>
        <taxon>Actinomycetota</taxon>
        <taxon>Actinomycetes</taxon>
        <taxon>Pseudonocardiales</taxon>
        <taxon>Pseudonocardiaceae</taxon>
        <taxon>Actinocrispum</taxon>
    </lineage>
</organism>
<dbReference type="EMBL" id="SLWS01000005">
    <property type="protein sequence ID" value="TCO58360.1"/>
    <property type="molecule type" value="Genomic_DNA"/>
</dbReference>
<evidence type="ECO:0000256" key="2">
    <source>
        <dbReference type="SAM" id="SignalP"/>
    </source>
</evidence>
<sequence>MLRSGVLILVVLVLAACGRPAAVPSGPADLPGKPADYVDVFSWSQAAPTGTEAIRGVFKGPHFSYQFGALAVRDTLDETSGALEVGPARAAGGHQFLVLYRLQGDDSFAQQPDGGAALPVDVLVGTVRKRLPKTLLPGTGLIVSVPTGGDATLEVTDDKPYQYSVRKGAGGPPAPSSPADAPPAGPNAKQVRWSDGDYSGQGSYQGVRTSGPLGVTVALGNRSELGATLSGVAAAPAQKLWLRLPDAKINTDDAQLKVDMARSVTLTLPNGEKVTARPNVVGLLFQVPDTFTTGTLTIAPEFPAASTAKWSTKPDPKDVPLTVS</sequence>
<feature type="compositionally biased region" description="Pro residues" evidence="1">
    <location>
        <begin position="172"/>
        <end position="185"/>
    </location>
</feature>
<dbReference type="PROSITE" id="PS51257">
    <property type="entry name" value="PROKAR_LIPOPROTEIN"/>
    <property type="match status" value="1"/>
</dbReference>
<evidence type="ECO:0000313" key="4">
    <source>
        <dbReference type="Proteomes" id="UP000295680"/>
    </source>
</evidence>
<dbReference type="AlphaFoldDB" id="A0A4V2S734"/>
<dbReference type="OrthoDB" id="3662742at2"/>
<feature type="signal peptide" evidence="2">
    <location>
        <begin position="1"/>
        <end position="21"/>
    </location>
</feature>